<reference evidence="3 4" key="1">
    <citation type="submission" date="2014-02" db="EMBL/GenBank/DDBJ databases">
        <title>Single nucleus genome sequencing reveals high similarity among nuclei of an endomycorrhizal fungus.</title>
        <authorList>
            <person name="Lin K."/>
            <person name="Geurts R."/>
            <person name="Zhang Z."/>
            <person name="Limpens E."/>
            <person name="Saunders D.G."/>
            <person name="Mu D."/>
            <person name="Pang E."/>
            <person name="Cao H."/>
            <person name="Cha H."/>
            <person name="Lin T."/>
            <person name="Zhou Q."/>
            <person name="Shang Y."/>
            <person name="Li Y."/>
            <person name="Ivanov S."/>
            <person name="Sharma T."/>
            <person name="Velzen R.V."/>
            <person name="Ruijter N.D."/>
            <person name="Aanen D.K."/>
            <person name="Win J."/>
            <person name="Kamoun S."/>
            <person name="Bisseling T."/>
            <person name="Huang S."/>
        </authorList>
    </citation>
    <scope>NUCLEOTIDE SEQUENCE [LARGE SCALE GENOMIC DNA]</scope>
    <source>
        <strain evidence="4">DAOM197198w</strain>
    </source>
</reference>
<dbReference type="OrthoDB" id="25620at2759"/>
<evidence type="ECO:0000259" key="1">
    <source>
        <dbReference type="PROSITE" id="PS50097"/>
    </source>
</evidence>
<dbReference type="Pfam" id="PF00651">
    <property type="entry name" value="BTB"/>
    <property type="match status" value="1"/>
</dbReference>
<evidence type="ECO:0000259" key="2">
    <source>
        <dbReference type="PROSITE" id="PS51886"/>
    </source>
</evidence>
<comment type="caution">
    <text evidence="3">The sequence shown here is derived from an EMBL/GenBank/DDBJ whole genome shotgun (WGS) entry which is preliminary data.</text>
</comment>
<dbReference type="InterPro" id="IPR000210">
    <property type="entry name" value="BTB/POZ_dom"/>
</dbReference>
<dbReference type="InterPro" id="IPR006571">
    <property type="entry name" value="TLDc_dom"/>
</dbReference>
<dbReference type="Gene3D" id="3.30.710.10">
    <property type="entry name" value="Potassium Channel Kv1.1, Chain A"/>
    <property type="match status" value="1"/>
</dbReference>
<dbReference type="Pfam" id="PF07534">
    <property type="entry name" value="TLD"/>
    <property type="match status" value="1"/>
</dbReference>
<evidence type="ECO:0000313" key="4">
    <source>
        <dbReference type="Proteomes" id="UP000022910"/>
    </source>
</evidence>
<sequence>MTLEQLRALSRDFHKLLKEAYNHDVIIYAGKEPIIKTFRAHSGILRIRSPYFNTALSSQWVKKEGDAIVFNKPNISALVFGDILEYIYTGTMALAEKSGERCLEILVAADELLMNELHDLMQDHLLNHHRLWLHQSFAFVYRTSVKLEASKELQDFCQNILNNEPDVLLMADDFITIDQDTLEFVLEQRNFQMREINIWNHIIKWCTSKHPNFSNDITKWTSQDFNKFEETLRQWIPFIRFCEINSSEFYQMVRPFKSCLPDSLYEDLECFYYTGVQKESLTYLPNNAIRSCLVIQEQISIIANWIDGGGQIRNNNNNNNNNNNINNNNNLKYHFGLLLRGSIDGFSAEEFHKKCDNKGPTLVIMRISGTDHIIGGYNPTSWQSQSGWITTRDSFIFSLGYGSNPQSQLSRILQPEKAIWNSATYGPCFGDGDLWCVENLSRDEQCSSNSKSYRQGICDTIIKSLTGESSSNDEKRWSSTTFGLGASFSSTNSNDIWGNEWNLTNNVTTSSPTTLTNFDDNIRFNVDEYEVFRISRTDTYKSINQRKFRRGKKRLTLVEKYHTAVSDSD</sequence>
<dbReference type="HOGENOM" id="CLU_021542_0_1_1"/>
<protein>
    <recommendedName>
        <fullName evidence="5">Kelch-like protein 17</fullName>
    </recommendedName>
</protein>
<feature type="domain" description="BTB" evidence="1">
    <location>
        <begin position="23"/>
        <end position="96"/>
    </location>
</feature>
<accession>A0A015KMY1</accession>
<feature type="domain" description="TLDc" evidence="2">
    <location>
        <begin position="311"/>
        <end position="535"/>
    </location>
</feature>
<dbReference type="SUPFAM" id="SSF54695">
    <property type="entry name" value="POZ domain"/>
    <property type="match status" value="1"/>
</dbReference>
<dbReference type="PANTHER" id="PTHR46306:SF1">
    <property type="entry name" value="BTB_POZ DOMAIN-CONTAINING PROTEIN 9"/>
    <property type="match status" value="1"/>
</dbReference>
<dbReference type="AlphaFoldDB" id="A0A015KMY1"/>
<dbReference type="InterPro" id="IPR011333">
    <property type="entry name" value="SKP1/BTB/POZ_sf"/>
</dbReference>
<organism evidence="3 4">
    <name type="scientific">Rhizophagus irregularis (strain DAOM 197198w)</name>
    <name type="common">Glomus intraradices</name>
    <dbReference type="NCBI Taxonomy" id="1432141"/>
    <lineage>
        <taxon>Eukaryota</taxon>
        <taxon>Fungi</taxon>
        <taxon>Fungi incertae sedis</taxon>
        <taxon>Mucoromycota</taxon>
        <taxon>Glomeromycotina</taxon>
        <taxon>Glomeromycetes</taxon>
        <taxon>Glomerales</taxon>
        <taxon>Glomeraceae</taxon>
        <taxon>Rhizophagus</taxon>
    </lineage>
</organism>
<proteinExistence type="predicted"/>
<dbReference type="SMART" id="SM00225">
    <property type="entry name" value="BTB"/>
    <property type="match status" value="1"/>
</dbReference>
<dbReference type="PROSITE" id="PS51886">
    <property type="entry name" value="TLDC"/>
    <property type="match status" value="1"/>
</dbReference>
<dbReference type="Proteomes" id="UP000022910">
    <property type="component" value="Unassembled WGS sequence"/>
</dbReference>
<dbReference type="PROSITE" id="PS50097">
    <property type="entry name" value="BTB"/>
    <property type="match status" value="1"/>
</dbReference>
<dbReference type="EMBL" id="JEMT01017079">
    <property type="protein sequence ID" value="EXX68899.1"/>
    <property type="molecule type" value="Genomic_DNA"/>
</dbReference>
<dbReference type="PANTHER" id="PTHR46306">
    <property type="entry name" value="BTB/POZ DOMAIN-CONTAINING PROTEIN 9"/>
    <property type="match status" value="1"/>
</dbReference>
<evidence type="ECO:0008006" key="5">
    <source>
        <dbReference type="Google" id="ProtNLM"/>
    </source>
</evidence>
<dbReference type="CDD" id="cd18186">
    <property type="entry name" value="BTB_POZ_ZBTB_KLHL-like"/>
    <property type="match status" value="1"/>
</dbReference>
<name>A0A015KMY1_RHIIW</name>
<dbReference type="InterPro" id="IPR052407">
    <property type="entry name" value="BTB_POZ_domain_cont_9"/>
</dbReference>
<keyword evidence="4" id="KW-1185">Reference proteome</keyword>
<gene>
    <name evidence="3" type="ORF">RirG_100870</name>
</gene>
<dbReference type="GO" id="GO:0005737">
    <property type="term" value="C:cytoplasm"/>
    <property type="evidence" value="ECO:0007669"/>
    <property type="project" value="TreeGrafter"/>
</dbReference>
<evidence type="ECO:0000313" key="3">
    <source>
        <dbReference type="EMBL" id="EXX68899.1"/>
    </source>
</evidence>